<evidence type="ECO:0000259" key="6">
    <source>
        <dbReference type="PROSITE" id="PS50011"/>
    </source>
</evidence>
<keyword evidence="4" id="KW-0175">Coiled coil</keyword>
<evidence type="ECO:0000256" key="3">
    <source>
        <dbReference type="ARBA" id="ARBA00022786"/>
    </source>
</evidence>
<feature type="region of interest" description="Disordered" evidence="5">
    <location>
        <begin position="782"/>
        <end position="802"/>
    </location>
</feature>
<dbReference type="InterPro" id="IPR014729">
    <property type="entry name" value="Rossmann-like_a/b/a_fold"/>
</dbReference>
<feature type="domain" description="Protein kinase" evidence="6">
    <location>
        <begin position="489"/>
        <end position="755"/>
    </location>
</feature>
<dbReference type="InterPro" id="IPR006016">
    <property type="entry name" value="UspA"/>
</dbReference>
<feature type="region of interest" description="Disordered" evidence="5">
    <location>
        <begin position="340"/>
        <end position="359"/>
    </location>
</feature>
<dbReference type="InterPro" id="IPR008271">
    <property type="entry name" value="Ser/Thr_kinase_AS"/>
</dbReference>
<accession>A0ABM4U715</accession>
<dbReference type="PROSITE" id="PS00108">
    <property type="entry name" value="PROTEIN_KINASE_ST"/>
    <property type="match status" value="1"/>
</dbReference>
<comment type="catalytic activity">
    <reaction evidence="1">
        <text>S-ubiquitinyl-[E2 ubiquitin-conjugating enzyme]-L-cysteine + [acceptor protein]-L-lysine = [E2 ubiquitin-conjugating enzyme]-L-cysteine + N(6)-ubiquitinyl-[acceptor protein]-L-lysine.</text>
        <dbReference type="EC" id="2.3.2.27"/>
    </reaction>
</comment>
<dbReference type="InterPro" id="IPR001245">
    <property type="entry name" value="Ser-Thr/Tyr_kinase_cat_dom"/>
</dbReference>
<feature type="region of interest" description="Disordered" evidence="5">
    <location>
        <begin position="161"/>
        <end position="327"/>
    </location>
</feature>
<feature type="compositionally biased region" description="Low complexity" evidence="5">
    <location>
        <begin position="340"/>
        <end position="355"/>
    </location>
</feature>
<name>A0ABM4U715_COFAR</name>
<dbReference type="SUPFAM" id="SSF52402">
    <property type="entry name" value="Adenine nucleotide alpha hydrolases-like"/>
    <property type="match status" value="1"/>
</dbReference>
<keyword evidence="7" id="KW-1185">Reference proteome</keyword>
<evidence type="ECO:0000256" key="1">
    <source>
        <dbReference type="ARBA" id="ARBA00000900"/>
    </source>
</evidence>
<dbReference type="RefSeq" id="XP_071903073.1">
    <property type="nucleotide sequence ID" value="XM_072046972.1"/>
</dbReference>
<feature type="compositionally biased region" description="Low complexity" evidence="5">
    <location>
        <begin position="310"/>
        <end position="319"/>
    </location>
</feature>
<dbReference type="PANTHER" id="PTHR45647">
    <property type="entry name" value="OS02G0152300 PROTEIN"/>
    <property type="match status" value="1"/>
</dbReference>
<evidence type="ECO:0000256" key="2">
    <source>
        <dbReference type="ARBA" id="ARBA00012483"/>
    </source>
</evidence>
<dbReference type="CDD" id="cd01989">
    <property type="entry name" value="USP_STK_Ubox_N"/>
    <property type="match status" value="1"/>
</dbReference>
<evidence type="ECO:0000256" key="5">
    <source>
        <dbReference type="SAM" id="MobiDB-lite"/>
    </source>
</evidence>
<dbReference type="PANTHER" id="PTHR45647:SF51">
    <property type="entry name" value="PROTEIN KINASE SUPERFAMILY PROTEIN"/>
    <property type="match status" value="1"/>
</dbReference>
<dbReference type="CDD" id="cd14066">
    <property type="entry name" value="STKc_IRAK"/>
    <property type="match status" value="1"/>
</dbReference>
<dbReference type="Gene3D" id="1.10.510.10">
    <property type="entry name" value="Transferase(Phosphotransferase) domain 1"/>
    <property type="match status" value="1"/>
</dbReference>
<dbReference type="Pfam" id="PF07714">
    <property type="entry name" value="PK_Tyr_Ser-Thr"/>
    <property type="match status" value="1"/>
</dbReference>
<dbReference type="EC" id="2.3.2.27" evidence="2"/>
<evidence type="ECO:0000256" key="4">
    <source>
        <dbReference type="SAM" id="Coils"/>
    </source>
</evidence>
<dbReference type="SUPFAM" id="SSF56112">
    <property type="entry name" value="Protein kinase-like (PK-like)"/>
    <property type="match status" value="1"/>
</dbReference>
<dbReference type="Proteomes" id="UP001652660">
    <property type="component" value="Chromosome 4e"/>
</dbReference>
<protein>
    <recommendedName>
        <fullName evidence="2">RING-type E3 ubiquitin transferase</fullName>
        <ecNumber evidence="2">2.3.2.27</ecNumber>
    </recommendedName>
</protein>
<reference evidence="8" key="1">
    <citation type="submission" date="2025-08" db="UniProtKB">
        <authorList>
            <consortium name="RefSeq"/>
        </authorList>
    </citation>
    <scope>IDENTIFICATION</scope>
    <source>
        <tissue evidence="8">Leaves</tissue>
    </source>
</reference>
<sequence>MAKALYSPEMIFNAAVAIDADKNSQFAVKWAVDRLNLNGFITLLHVKTQQNSSPQEDVPKEGRAPTKDELAKFFLPYRGFCARKGVRVHEVVLHDIDVARAIAEYVIDNSISMIVLGASSRSALARAFRAQDMQSQLIKSIPDFCAVYVVSKVRAQAVKSATRSPNASSIASSRQQPQVGYLSDTPGSQQLTCKGSWRSAGSDRSHSDGGSPAVYSDKSSRDFVPMTSRRGQSKNRSPQYPSPQHPLSSSGTDFLHLPPLDRQPNSKNISPPKTADSLQICLYNRNPGSKTPSNQLSGNNLNLHFPIPGSPSHSLSGSSDRSEPLSFQSSNLSFELLDQSHTSDASWTSSSSQGTGELEEEIKRLKQELKQSMEMYNSACKETLAAKGKAREIDEWKLDEARRIEGCRQTREFAMIMVETEKHKCKAAIEAAQMAQRLAELESQKRKEAEMKLLQEAEKKKKAMDALAHCDIRYRKYNIEEIETATGYFSPSEKIGEGGYGPVYKAYLDQTAVAIKVLRSDISQGKKQFQREVEVLSHMRHPHMVLLLGACPEYGCLVYEYMENGSLEDRLFCRNGSTPLPWTIRFRIVAEIGTALLFLHQTRPEPIVHRDLKPANILLDRNYVSKIGDVGLSRLVPPSVADSVTQYHMTAAAGTFCYIDPEYQQTGMLCTKSDIYSFGVLLLQIITARTAMGLTYHVEEAIEHGSFQETLDPKVADWPVEDALSLAKLALKCCELRRRDRPDLGSVILPELERLRDLGSDAKAGSGNGNLDEAILHNQVSQESIPLSQEASSSNSDAKMEN</sequence>
<keyword evidence="3" id="KW-0833">Ubl conjugation pathway</keyword>
<feature type="compositionally biased region" description="Polar residues" evidence="5">
    <location>
        <begin position="286"/>
        <end position="302"/>
    </location>
</feature>
<feature type="compositionally biased region" description="Polar residues" evidence="5">
    <location>
        <begin position="161"/>
        <end position="178"/>
    </location>
</feature>
<feature type="coiled-coil region" evidence="4">
    <location>
        <begin position="431"/>
        <end position="467"/>
    </location>
</feature>
<dbReference type="Gene3D" id="3.30.200.20">
    <property type="entry name" value="Phosphorylase Kinase, domain 1"/>
    <property type="match status" value="1"/>
</dbReference>
<organism evidence="7 8">
    <name type="scientific">Coffea arabica</name>
    <name type="common">Arabian coffee</name>
    <dbReference type="NCBI Taxonomy" id="13443"/>
    <lineage>
        <taxon>Eukaryota</taxon>
        <taxon>Viridiplantae</taxon>
        <taxon>Streptophyta</taxon>
        <taxon>Embryophyta</taxon>
        <taxon>Tracheophyta</taxon>
        <taxon>Spermatophyta</taxon>
        <taxon>Magnoliopsida</taxon>
        <taxon>eudicotyledons</taxon>
        <taxon>Gunneridae</taxon>
        <taxon>Pentapetalae</taxon>
        <taxon>asterids</taxon>
        <taxon>lamiids</taxon>
        <taxon>Gentianales</taxon>
        <taxon>Rubiaceae</taxon>
        <taxon>Ixoroideae</taxon>
        <taxon>Gardenieae complex</taxon>
        <taxon>Bertiereae - Coffeeae clade</taxon>
        <taxon>Coffeeae</taxon>
        <taxon>Coffea</taxon>
    </lineage>
</organism>
<evidence type="ECO:0000313" key="7">
    <source>
        <dbReference type="Proteomes" id="UP001652660"/>
    </source>
</evidence>
<dbReference type="InterPro" id="IPR051348">
    <property type="entry name" value="U-box_ubiquitin_ligases"/>
</dbReference>
<evidence type="ECO:0000313" key="8">
    <source>
        <dbReference type="RefSeq" id="XP_071903073.1"/>
    </source>
</evidence>
<dbReference type="Gene3D" id="3.40.50.620">
    <property type="entry name" value="HUPs"/>
    <property type="match status" value="1"/>
</dbReference>
<dbReference type="PROSITE" id="PS50011">
    <property type="entry name" value="PROTEIN_KINASE_DOM"/>
    <property type="match status" value="1"/>
</dbReference>
<dbReference type="InterPro" id="IPR000719">
    <property type="entry name" value="Prot_kinase_dom"/>
</dbReference>
<dbReference type="InterPro" id="IPR011009">
    <property type="entry name" value="Kinase-like_dom_sf"/>
</dbReference>
<dbReference type="GeneID" id="113742416"/>
<proteinExistence type="predicted"/>
<gene>
    <name evidence="8" type="primary">LOC113742416</name>
</gene>
<dbReference type="Pfam" id="PF00582">
    <property type="entry name" value="Usp"/>
    <property type="match status" value="1"/>
</dbReference>
<dbReference type="SMART" id="SM00220">
    <property type="entry name" value="S_TKc"/>
    <property type="match status" value="1"/>
</dbReference>